<dbReference type="RefSeq" id="WP_179752610.1">
    <property type="nucleotide sequence ID" value="NZ_JACCBU010000001.1"/>
</dbReference>
<evidence type="ECO:0000256" key="4">
    <source>
        <dbReference type="ARBA" id="ARBA00022989"/>
    </source>
</evidence>
<feature type="transmembrane region" description="Helical" evidence="6">
    <location>
        <begin position="171"/>
        <end position="190"/>
    </location>
</feature>
<dbReference type="Proteomes" id="UP000569914">
    <property type="component" value="Unassembled WGS sequence"/>
</dbReference>
<feature type="domain" description="EamA" evidence="7">
    <location>
        <begin position="142"/>
        <end position="284"/>
    </location>
</feature>
<dbReference type="PANTHER" id="PTHR32322:SF9">
    <property type="entry name" value="AMINO-ACID METABOLITE EFFLUX PUMP-RELATED"/>
    <property type="match status" value="1"/>
</dbReference>
<feature type="transmembrane region" description="Helical" evidence="6">
    <location>
        <begin position="36"/>
        <end position="53"/>
    </location>
</feature>
<comment type="caution">
    <text evidence="8">The sequence shown here is derived from an EMBL/GenBank/DDBJ whole genome shotgun (WGS) entry which is preliminary data.</text>
</comment>
<dbReference type="Pfam" id="PF00892">
    <property type="entry name" value="EamA"/>
    <property type="match status" value="2"/>
</dbReference>
<evidence type="ECO:0000256" key="5">
    <source>
        <dbReference type="ARBA" id="ARBA00023136"/>
    </source>
</evidence>
<feature type="transmembrane region" description="Helical" evidence="6">
    <location>
        <begin position="60"/>
        <end position="82"/>
    </location>
</feature>
<protein>
    <submittedName>
        <fullName evidence="8">O-acetylserine/cysteine efflux transporter</fullName>
    </submittedName>
</protein>
<gene>
    <name evidence="8" type="ORF">BKA15_003376</name>
</gene>
<evidence type="ECO:0000256" key="3">
    <source>
        <dbReference type="ARBA" id="ARBA00022692"/>
    </source>
</evidence>
<organism evidence="8 9">
    <name type="scientific">Microlunatus parietis</name>
    <dbReference type="NCBI Taxonomy" id="682979"/>
    <lineage>
        <taxon>Bacteria</taxon>
        <taxon>Bacillati</taxon>
        <taxon>Actinomycetota</taxon>
        <taxon>Actinomycetes</taxon>
        <taxon>Propionibacteriales</taxon>
        <taxon>Propionibacteriaceae</taxon>
        <taxon>Microlunatus</taxon>
    </lineage>
</organism>
<evidence type="ECO:0000256" key="2">
    <source>
        <dbReference type="ARBA" id="ARBA00007362"/>
    </source>
</evidence>
<feature type="transmembrane region" description="Helical" evidence="6">
    <location>
        <begin position="117"/>
        <end position="134"/>
    </location>
</feature>
<proteinExistence type="inferred from homology"/>
<evidence type="ECO:0000313" key="8">
    <source>
        <dbReference type="EMBL" id="NYE72047.1"/>
    </source>
</evidence>
<keyword evidence="5 6" id="KW-0472">Membrane</keyword>
<dbReference type="GO" id="GO:0016020">
    <property type="term" value="C:membrane"/>
    <property type="evidence" value="ECO:0007669"/>
    <property type="project" value="UniProtKB-SubCell"/>
</dbReference>
<evidence type="ECO:0000313" key="9">
    <source>
        <dbReference type="Proteomes" id="UP000569914"/>
    </source>
</evidence>
<feature type="transmembrane region" description="Helical" evidence="6">
    <location>
        <begin position="88"/>
        <end position="108"/>
    </location>
</feature>
<dbReference type="InterPro" id="IPR037185">
    <property type="entry name" value="EmrE-like"/>
</dbReference>
<dbReference type="InterPro" id="IPR000620">
    <property type="entry name" value="EamA_dom"/>
</dbReference>
<comment type="subcellular location">
    <subcellularLocation>
        <location evidence="1">Membrane</location>
        <topology evidence="1">Multi-pass membrane protein</topology>
    </subcellularLocation>
</comment>
<feature type="domain" description="EamA" evidence="7">
    <location>
        <begin position="7"/>
        <end position="131"/>
    </location>
</feature>
<feature type="transmembrane region" description="Helical" evidence="6">
    <location>
        <begin position="267"/>
        <end position="284"/>
    </location>
</feature>
<keyword evidence="4 6" id="KW-1133">Transmembrane helix</keyword>
<dbReference type="EMBL" id="JACCBU010000001">
    <property type="protein sequence ID" value="NYE72047.1"/>
    <property type="molecule type" value="Genomic_DNA"/>
</dbReference>
<dbReference type="PANTHER" id="PTHR32322">
    <property type="entry name" value="INNER MEMBRANE TRANSPORTER"/>
    <property type="match status" value="1"/>
</dbReference>
<feature type="transmembrane region" description="Helical" evidence="6">
    <location>
        <begin position="140"/>
        <end position="159"/>
    </location>
</feature>
<name>A0A7Y9LBS3_9ACTN</name>
<evidence type="ECO:0000259" key="7">
    <source>
        <dbReference type="Pfam" id="PF00892"/>
    </source>
</evidence>
<feature type="transmembrane region" description="Helical" evidence="6">
    <location>
        <begin position="242"/>
        <end position="261"/>
    </location>
</feature>
<dbReference type="SUPFAM" id="SSF103481">
    <property type="entry name" value="Multidrug resistance efflux transporter EmrE"/>
    <property type="match status" value="2"/>
</dbReference>
<keyword evidence="3 6" id="KW-0812">Transmembrane</keyword>
<evidence type="ECO:0000256" key="1">
    <source>
        <dbReference type="ARBA" id="ARBA00004141"/>
    </source>
</evidence>
<keyword evidence="9" id="KW-1185">Reference proteome</keyword>
<feature type="transmembrane region" description="Helical" evidence="6">
    <location>
        <begin position="210"/>
        <end position="230"/>
    </location>
</feature>
<dbReference type="AlphaFoldDB" id="A0A7Y9LBS3"/>
<evidence type="ECO:0000256" key="6">
    <source>
        <dbReference type="SAM" id="Phobius"/>
    </source>
</evidence>
<accession>A0A7Y9LBS3</accession>
<reference evidence="8 9" key="1">
    <citation type="submission" date="2020-07" db="EMBL/GenBank/DDBJ databases">
        <title>Sequencing the genomes of 1000 actinobacteria strains.</title>
        <authorList>
            <person name="Klenk H.-P."/>
        </authorList>
    </citation>
    <scope>NUCLEOTIDE SEQUENCE [LARGE SCALE GENOMIC DNA]</scope>
    <source>
        <strain evidence="8 9">DSM 22083</strain>
    </source>
</reference>
<comment type="similarity">
    <text evidence="2">Belongs to the EamA transporter family.</text>
</comment>
<dbReference type="InterPro" id="IPR050638">
    <property type="entry name" value="AA-Vitamin_Transporters"/>
</dbReference>
<sequence>MSVRDRLLAVFVAVCWGLNFPATAIALHHFPPFLMGALRFTLIAIPTLLLVPRPKVPLRWLIGTGLGLGVLQFAFLYVGMAAGMPSGLASLVLQASAPFTVIIAAVALRERLSGRQVAGILVAVGGLAVIAVHRAQYASLLPVILTLCAALGWAIGNICSRQAGAPSPFRLTLWMSVVPPIPLLIMSLIFEGPARIGQTMITVITPEAVPAVFGLLYIVLIATLIGYGLWNGLLARHPSSEVAPFSMLVPIVGVASSWVAFGERVEPVVIIAGLAVIGGVLWASRKGRLRGVPDPVPAAVPLGSGHGRLLSRGLPAVRAVHEESVDGPGRGRTGPAATE</sequence>